<organism evidence="1 2">
    <name type="scientific">Panagrolaimus sp. PS1159</name>
    <dbReference type="NCBI Taxonomy" id="55785"/>
    <lineage>
        <taxon>Eukaryota</taxon>
        <taxon>Metazoa</taxon>
        <taxon>Ecdysozoa</taxon>
        <taxon>Nematoda</taxon>
        <taxon>Chromadorea</taxon>
        <taxon>Rhabditida</taxon>
        <taxon>Tylenchina</taxon>
        <taxon>Panagrolaimomorpha</taxon>
        <taxon>Panagrolaimoidea</taxon>
        <taxon>Panagrolaimidae</taxon>
        <taxon>Panagrolaimus</taxon>
    </lineage>
</organism>
<name>A0AC35GAN6_9BILA</name>
<evidence type="ECO:0000313" key="2">
    <source>
        <dbReference type="WBParaSite" id="PS1159_v2.g2885.t1"/>
    </source>
</evidence>
<dbReference type="Proteomes" id="UP000887580">
    <property type="component" value="Unplaced"/>
</dbReference>
<sequence length="156" mass="17898">VKHKVDQSSFSETKIPLSSRPLYGDYYNIDREVIYVCGGNNFDKKCTCINETLSCNQGYYSYFSAGALKHNKIKICDDNFIVKFVDFCHNNIVAIEKYLPKLKSLNLKFNQKINLSFQTNGINVTIFSPALSNLEFLNLASCNIQTFDDMVFVNFR</sequence>
<accession>A0AC35GAN6</accession>
<protein>
    <submittedName>
        <fullName evidence="2">Uncharacterized protein</fullName>
    </submittedName>
</protein>
<reference evidence="2" key="1">
    <citation type="submission" date="2022-11" db="UniProtKB">
        <authorList>
            <consortium name="WormBaseParasite"/>
        </authorList>
    </citation>
    <scope>IDENTIFICATION</scope>
</reference>
<evidence type="ECO:0000313" key="1">
    <source>
        <dbReference type="Proteomes" id="UP000887580"/>
    </source>
</evidence>
<proteinExistence type="predicted"/>
<dbReference type="WBParaSite" id="PS1159_v2.g2885.t1">
    <property type="protein sequence ID" value="PS1159_v2.g2885.t1"/>
    <property type="gene ID" value="PS1159_v2.g2885"/>
</dbReference>